<accession>A0A8C4RNY4</accession>
<reference evidence="3" key="3">
    <citation type="submission" date="2025-09" db="UniProtKB">
        <authorList>
            <consortium name="Ensembl"/>
        </authorList>
    </citation>
    <scope>IDENTIFICATION</scope>
</reference>
<dbReference type="GeneID" id="114648597"/>
<reference evidence="3" key="2">
    <citation type="submission" date="2025-08" db="UniProtKB">
        <authorList>
            <consortium name="Ensembl"/>
        </authorList>
    </citation>
    <scope>IDENTIFICATION</scope>
</reference>
<dbReference type="InterPro" id="IPR011722">
    <property type="entry name" value="Hemimethylated_DNA-bd_dom"/>
</dbReference>
<dbReference type="GO" id="GO:0003677">
    <property type="term" value="F:DNA binding"/>
    <property type="evidence" value="ECO:0007669"/>
    <property type="project" value="InterPro"/>
</dbReference>
<evidence type="ECO:0000313" key="4">
    <source>
        <dbReference type="Proteomes" id="UP000694620"/>
    </source>
</evidence>
<keyword evidence="4" id="KW-1185">Reference proteome</keyword>
<evidence type="ECO:0000259" key="2">
    <source>
        <dbReference type="SMART" id="SM00992"/>
    </source>
</evidence>
<sequence>MPQVTPAVFLQLALLLSALPAQYLISQWTGKDAAYRYHATQRLIRSWNNFQKSYLNVGAVVERVQRWVSNVMPSMTNLDNEQEGESPAFEVLRFQRENGYFGDSREIRSPRPNSVLYRVGEVIMEKDHGMIGVIVGWDEKLKAPREWIEQRYSHTEGEEDVPHYKVLFGEPSGKAVMVDYIRQTALQAVTGVKPQIPNSEIYFRHYDGRKFIMQPWLKAIYPDD</sequence>
<evidence type="ECO:0000256" key="1">
    <source>
        <dbReference type="SAM" id="SignalP"/>
    </source>
</evidence>
<dbReference type="AlphaFoldDB" id="A0A8C4RNY4"/>
<dbReference type="SUPFAM" id="SSF141255">
    <property type="entry name" value="YccV-like"/>
    <property type="match status" value="1"/>
</dbReference>
<dbReference type="OrthoDB" id="28868at2759"/>
<feature type="signal peptide" evidence="1">
    <location>
        <begin position="1"/>
        <end position="26"/>
    </location>
</feature>
<name>A0A8C4RNY4_ERPCA</name>
<dbReference type="InterPro" id="IPR053189">
    <property type="entry name" value="Clp_protease_adapter_ClpF"/>
</dbReference>
<dbReference type="Proteomes" id="UP000694620">
    <property type="component" value="Chromosome 3"/>
</dbReference>
<dbReference type="GeneTree" id="ENSGT00530000065281"/>
<feature type="chain" id="PRO_5034629297" evidence="1">
    <location>
        <begin position="27"/>
        <end position="224"/>
    </location>
</feature>
<gene>
    <name evidence="3" type="primary">si:dkey-261l7.2</name>
</gene>
<organism evidence="3 4">
    <name type="scientific">Erpetoichthys calabaricus</name>
    <name type="common">Rope fish</name>
    <name type="synonym">Calamoichthys calabaricus</name>
    <dbReference type="NCBI Taxonomy" id="27687"/>
    <lineage>
        <taxon>Eukaryota</taxon>
        <taxon>Metazoa</taxon>
        <taxon>Chordata</taxon>
        <taxon>Craniata</taxon>
        <taxon>Vertebrata</taxon>
        <taxon>Euteleostomi</taxon>
        <taxon>Actinopterygii</taxon>
        <taxon>Polypteriformes</taxon>
        <taxon>Polypteridae</taxon>
        <taxon>Erpetoichthys</taxon>
    </lineage>
</organism>
<dbReference type="NCBIfam" id="TIGR02097">
    <property type="entry name" value="yccV"/>
    <property type="match status" value="1"/>
</dbReference>
<dbReference type="InterPro" id="IPR036623">
    <property type="entry name" value="Hemimethylated_DNA-bd_sf"/>
</dbReference>
<feature type="domain" description="Hemimethylated DNA-binding" evidence="2">
    <location>
        <begin position="114"/>
        <end position="214"/>
    </location>
</feature>
<evidence type="ECO:0000313" key="3">
    <source>
        <dbReference type="Ensembl" id="ENSECRP00000004572.1"/>
    </source>
</evidence>
<dbReference type="SMART" id="SM00992">
    <property type="entry name" value="YccV-like"/>
    <property type="match status" value="1"/>
</dbReference>
<dbReference type="RefSeq" id="XP_028653551.1">
    <property type="nucleotide sequence ID" value="XM_028797718.2"/>
</dbReference>
<dbReference type="PANTHER" id="PTHR48439:SF1">
    <property type="entry name" value="HEMIMETHYLATED DNA-BINDING DOMAIN-CONTAINING PROTEIN"/>
    <property type="match status" value="1"/>
</dbReference>
<reference evidence="3" key="1">
    <citation type="submission" date="2021-06" db="EMBL/GenBank/DDBJ databases">
        <authorList>
            <consortium name="Wellcome Sanger Institute Data Sharing"/>
        </authorList>
    </citation>
    <scope>NUCLEOTIDE SEQUENCE [LARGE SCALE GENOMIC DNA]</scope>
</reference>
<dbReference type="PANTHER" id="PTHR48439">
    <property type="entry name" value="HEMIMETHYLATED DNA-BINDING DOMAIN-CONTAINING PROTEIN"/>
    <property type="match status" value="1"/>
</dbReference>
<dbReference type="Gene3D" id="2.30.30.390">
    <property type="entry name" value="Hemimethylated DNA-binding domain"/>
    <property type="match status" value="1"/>
</dbReference>
<keyword evidence="1" id="KW-0732">Signal</keyword>
<dbReference type="Ensembl" id="ENSECRT00000004650.1">
    <property type="protein sequence ID" value="ENSECRP00000004572.1"/>
    <property type="gene ID" value="ENSECRG00000003107.1"/>
</dbReference>
<dbReference type="Pfam" id="PF08755">
    <property type="entry name" value="YccV-like"/>
    <property type="match status" value="1"/>
</dbReference>
<proteinExistence type="predicted"/>
<protein>
    <submittedName>
        <fullName evidence="3">Si:dkey-261l7.2</fullName>
    </submittedName>
</protein>